<sequence>MSRKLRIAYFAHSLRSDWNNGNAHFLRGLMRGMRALGHDAVVFEPRAEWSVDNLLLEPRGQETLRRFEEVYPDLQIELYETSDVSSQGMWQQRLGDFDVVVLHEWNPPALSAVLLEVREYLGYRMLFHDTHHRASSSPEQIRLFGVDKFDGVVAFGEVLRRIYRERFGINRVWTLHEAADVSVFRPVEAQGKQQDVVWIGNWGDDERSEEIRQFFLRPAAEIPEQRFSIFGVRYPEGALRELCHAHVNYGGYLPNLEAPRVYSESLMTVHVPRQEYARVMTGIPTIRVFEALACGIPLISAPWNDAEGLFRSGDFAVVRNGAEMADAMRRFLEYPDEAAAQAERGLETVLDRHTCAHRAAELDGICEEVLR</sequence>
<name>A0A9J7BVP7_9BACT</name>
<dbReference type="PANTHER" id="PTHR45947:SF3">
    <property type="entry name" value="SULFOQUINOVOSYL TRANSFERASE SQD2"/>
    <property type="match status" value="1"/>
</dbReference>
<keyword evidence="2" id="KW-0808">Transferase</keyword>
<dbReference type="Pfam" id="PF13524">
    <property type="entry name" value="Glyco_trans_1_2"/>
    <property type="match status" value="1"/>
</dbReference>
<organism evidence="2 3">
    <name type="scientific">Occallatibacter riparius</name>
    <dbReference type="NCBI Taxonomy" id="1002689"/>
    <lineage>
        <taxon>Bacteria</taxon>
        <taxon>Pseudomonadati</taxon>
        <taxon>Acidobacteriota</taxon>
        <taxon>Terriglobia</taxon>
        <taxon>Terriglobales</taxon>
        <taxon>Acidobacteriaceae</taxon>
        <taxon>Occallatibacter</taxon>
    </lineage>
</organism>
<dbReference type="SUPFAM" id="SSF53756">
    <property type="entry name" value="UDP-Glycosyltransferase/glycogen phosphorylase"/>
    <property type="match status" value="1"/>
</dbReference>
<dbReference type="KEGG" id="orp:MOP44_13585"/>
<dbReference type="PANTHER" id="PTHR45947">
    <property type="entry name" value="SULFOQUINOVOSYL TRANSFERASE SQD2"/>
    <property type="match status" value="1"/>
</dbReference>
<keyword evidence="3" id="KW-1185">Reference proteome</keyword>
<dbReference type="RefSeq" id="WP_260796586.1">
    <property type="nucleotide sequence ID" value="NZ_CP093313.1"/>
</dbReference>
<evidence type="ECO:0000259" key="1">
    <source>
        <dbReference type="Pfam" id="PF13524"/>
    </source>
</evidence>
<keyword evidence="2" id="KW-0328">Glycosyltransferase</keyword>
<protein>
    <submittedName>
        <fullName evidence="2">Glycosyltransferase</fullName>
        <ecNumber evidence="2">2.4.-.-</ecNumber>
    </submittedName>
</protein>
<reference evidence="2" key="1">
    <citation type="submission" date="2021-04" db="EMBL/GenBank/DDBJ databases">
        <title>Phylogenetic analysis of Acidobacteriaceae.</title>
        <authorList>
            <person name="Qiu L."/>
            <person name="Zhang Q."/>
        </authorList>
    </citation>
    <scope>NUCLEOTIDE SEQUENCE</scope>
    <source>
        <strain evidence="2">DSM 25168</strain>
    </source>
</reference>
<dbReference type="InterPro" id="IPR055259">
    <property type="entry name" value="YkvP/CgeB_Glyco_trans-like"/>
</dbReference>
<feature type="domain" description="Spore protein YkvP/CgeB glycosyl transferase-like" evidence="1">
    <location>
        <begin position="212"/>
        <end position="362"/>
    </location>
</feature>
<dbReference type="Gene3D" id="3.40.50.2000">
    <property type="entry name" value="Glycogen Phosphorylase B"/>
    <property type="match status" value="2"/>
</dbReference>
<dbReference type="EC" id="2.4.-.-" evidence="2"/>
<accession>A0A9J7BVP7</accession>
<dbReference type="AlphaFoldDB" id="A0A9J7BVP7"/>
<dbReference type="Proteomes" id="UP001059380">
    <property type="component" value="Chromosome"/>
</dbReference>
<dbReference type="GO" id="GO:0016758">
    <property type="term" value="F:hexosyltransferase activity"/>
    <property type="evidence" value="ECO:0007669"/>
    <property type="project" value="TreeGrafter"/>
</dbReference>
<dbReference type="InterPro" id="IPR050194">
    <property type="entry name" value="Glycosyltransferase_grp1"/>
</dbReference>
<proteinExistence type="predicted"/>
<evidence type="ECO:0000313" key="2">
    <source>
        <dbReference type="EMBL" id="UWZ86947.1"/>
    </source>
</evidence>
<evidence type="ECO:0000313" key="3">
    <source>
        <dbReference type="Proteomes" id="UP001059380"/>
    </source>
</evidence>
<dbReference type="CDD" id="cd03801">
    <property type="entry name" value="GT4_PimA-like"/>
    <property type="match status" value="1"/>
</dbReference>
<dbReference type="EMBL" id="CP093313">
    <property type="protein sequence ID" value="UWZ86947.1"/>
    <property type="molecule type" value="Genomic_DNA"/>
</dbReference>
<gene>
    <name evidence="2" type="ORF">MOP44_13585</name>
</gene>